<sequence>MSAPPNNTPVPSGAAAENSFHSKLSIQIVPTTTSSPVGSTEALAQIYPFHYFALPPDFQCNIRAAPPGMYRRPGLGITGLNYTGGDILPGLPVTGPYAGNIPVRPNPNLPPLPDLPVAPVQNHPYPPALPQMPVGGSPVFVHEPASLVNTDLPLFVPDPYYATPANQVHLAAARVPLAAPTADLMLQVNRAFIGGMRPAAPVFKPYLNGTAADDSNSSNVAARSSTHFD</sequence>
<evidence type="ECO:0000313" key="2">
    <source>
        <dbReference type="Proteomes" id="UP000235392"/>
    </source>
</evidence>
<dbReference type="AlphaFoldDB" id="A0A2N5U938"/>
<reference evidence="1 2" key="1">
    <citation type="submission" date="2017-11" db="EMBL/GenBank/DDBJ databases">
        <title>De novo assembly and phasing of dikaryotic genomes from two isolates of Puccinia coronata f. sp. avenae, the causal agent of oat crown rust.</title>
        <authorList>
            <person name="Miller M.E."/>
            <person name="Zhang Y."/>
            <person name="Omidvar V."/>
            <person name="Sperschneider J."/>
            <person name="Schwessinger B."/>
            <person name="Raley C."/>
            <person name="Palmer J.M."/>
            <person name="Garnica D."/>
            <person name="Upadhyaya N."/>
            <person name="Rathjen J."/>
            <person name="Taylor J.M."/>
            <person name="Park R.F."/>
            <person name="Dodds P.N."/>
            <person name="Hirsch C.D."/>
            <person name="Kianian S.F."/>
            <person name="Figueroa M."/>
        </authorList>
    </citation>
    <scope>NUCLEOTIDE SEQUENCE [LARGE SCALE GENOMIC DNA]</scope>
    <source>
        <strain evidence="1">12SD80</strain>
    </source>
</reference>
<dbReference type="Proteomes" id="UP000235392">
    <property type="component" value="Unassembled WGS sequence"/>
</dbReference>
<accession>A0A2N5U938</accession>
<comment type="caution">
    <text evidence="1">The sequence shown here is derived from an EMBL/GenBank/DDBJ whole genome shotgun (WGS) entry which is preliminary data.</text>
</comment>
<dbReference type="EMBL" id="PGCI01000201">
    <property type="protein sequence ID" value="PLW34251.1"/>
    <property type="molecule type" value="Genomic_DNA"/>
</dbReference>
<organism evidence="1 2">
    <name type="scientific">Puccinia coronata f. sp. avenae</name>
    <dbReference type="NCBI Taxonomy" id="200324"/>
    <lineage>
        <taxon>Eukaryota</taxon>
        <taxon>Fungi</taxon>
        <taxon>Dikarya</taxon>
        <taxon>Basidiomycota</taxon>
        <taxon>Pucciniomycotina</taxon>
        <taxon>Pucciniomycetes</taxon>
        <taxon>Pucciniales</taxon>
        <taxon>Pucciniaceae</taxon>
        <taxon>Puccinia</taxon>
    </lineage>
</organism>
<name>A0A2N5U938_9BASI</name>
<protein>
    <submittedName>
        <fullName evidence="1">Uncharacterized protein</fullName>
    </submittedName>
</protein>
<proteinExistence type="predicted"/>
<evidence type="ECO:0000313" key="1">
    <source>
        <dbReference type="EMBL" id="PLW34251.1"/>
    </source>
</evidence>
<gene>
    <name evidence="1" type="ORF">PCASD_17892</name>
</gene>